<dbReference type="AlphaFoldDB" id="I2Q0Y5"/>
<sequence length="231" mass="25175">MEGYETKTYFKCRLTATAWIGDRERAGGTVVGYRTDDGALELDAGLGYTRSNSFREVALGKINAEKLTPNPEFDLFLYLKVSGVAKVEQHLCDLCETHWDAFKEHLKGYRFAGDGSKRGVVIFFLEPAAEGLVEEAWARSPSEGFALHNLAVSMVMGAAAEAVPEIEAGACAPLPTPDRDLKRRLERLGLVWNDAGTVSVQYAVMTHAPYCGGCAVCHLRASCPKSDIPRG</sequence>
<proteinExistence type="predicted"/>
<dbReference type="eggNOG" id="ENOG5033ZB6">
    <property type="taxonomic scope" value="Bacteria"/>
</dbReference>
<dbReference type="EMBL" id="JH600068">
    <property type="protein sequence ID" value="EIG53441.1"/>
    <property type="molecule type" value="Genomic_DNA"/>
</dbReference>
<accession>I2Q0Y5</accession>
<evidence type="ECO:0000313" key="1">
    <source>
        <dbReference type="EMBL" id="EIG53441.1"/>
    </source>
</evidence>
<name>I2Q0Y5_9BACT</name>
<dbReference type="HOGENOM" id="CLU_104540_0_0_7"/>
<protein>
    <submittedName>
        <fullName evidence="1">Uncharacterized protein</fullName>
    </submittedName>
</protein>
<gene>
    <name evidence="1" type="ORF">DesU5LDRAFT_1761</name>
</gene>
<reference evidence="1" key="1">
    <citation type="submission" date="2011-11" db="EMBL/GenBank/DDBJ databases">
        <title>Improved High-Quality Draft sequence of Desulfovibrio sp. U5L.</title>
        <authorList>
            <consortium name="US DOE Joint Genome Institute"/>
            <person name="Lucas S."/>
            <person name="Han J."/>
            <person name="Lapidus A."/>
            <person name="Cheng J.-F."/>
            <person name="Goodwin L."/>
            <person name="Pitluck S."/>
            <person name="Peters L."/>
            <person name="Ovchinnikova G."/>
            <person name="Held B."/>
            <person name="Detter J.C."/>
            <person name="Han C."/>
            <person name="Tapia R."/>
            <person name="Land M."/>
            <person name="Hauser L."/>
            <person name="Kyrpides N."/>
            <person name="Ivanova N."/>
            <person name="Pagani I."/>
            <person name="Gabster J."/>
            <person name="Walker C."/>
            <person name="Stolyar S."/>
            <person name="Stahl D."/>
            <person name="Arkin A."/>
            <person name="Dehal P."/>
            <person name="Hazen T."/>
            <person name="Woyke T."/>
        </authorList>
    </citation>
    <scope>NUCLEOTIDE SEQUENCE [LARGE SCALE GENOMIC DNA]</scope>
    <source>
        <strain evidence="1">U5L</strain>
    </source>
</reference>
<organism evidence="1">
    <name type="scientific">Desulfovibrio sp. U5L</name>
    <dbReference type="NCBI Taxonomy" id="596152"/>
    <lineage>
        <taxon>Bacteria</taxon>
        <taxon>Pseudomonadati</taxon>
        <taxon>Thermodesulfobacteriota</taxon>
        <taxon>Desulfovibrionia</taxon>
        <taxon>Desulfovibrionales</taxon>
        <taxon>Desulfovibrionaceae</taxon>
        <taxon>Desulfovibrio</taxon>
    </lineage>
</organism>